<keyword evidence="5" id="KW-0963">Cytoplasm</keyword>
<dbReference type="Gene3D" id="1.20.5.1160">
    <property type="entry name" value="Vasodilator-stimulated phosphoprotein"/>
    <property type="match status" value="1"/>
</dbReference>
<name>Q4RM53_TETNG</name>
<keyword evidence="8" id="KW-0206">Cytoskeleton</keyword>
<evidence type="ECO:0000256" key="9">
    <source>
        <dbReference type="ARBA" id="ARBA00023273"/>
    </source>
</evidence>
<evidence type="ECO:0000256" key="4">
    <source>
        <dbReference type="ARBA" id="ARBA00017156"/>
    </source>
</evidence>
<feature type="non-terminal residue" evidence="13">
    <location>
        <position position="1"/>
    </location>
</feature>
<keyword evidence="7" id="KW-0009">Actin-binding</keyword>
<feature type="compositionally biased region" description="Polar residues" evidence="11">
    <location>
        <begin position="310"/>
        <end position="329"/>
    </location>
</feature>
<dbReference type="SMART" id="SM00461">
    <property type="entry name" value="WH1"/>
    <property type="match status" value="1"/>
</dbReference>
<dbReference type="InterPro" id="IPR014885">
    <property type="entry name" value="VASP_tetra"/>
</dbReference>
<dbReference type="SUPFAM" id="SSF50729">
    <property type="entry name" value="PH domain-like"/>
    <property type="match status" value="1"/>
</dbReference>
<comment type="subcellular location">
    <subcellularLocation>
        <location evidence="1">Cell projection</location>
        <location evidence="1">Lamellipodium</location>
    </subcellularLocation>
    <subcellularLocation>
        <location evidence="2">Cytoplasm</location>
        <location evidence="2">Cytoskeleton</location>
        <location evidence="2">Stress fiber</location>
    </subcellularLocation>
</comment>
<reference evidence="13" key="1">
    <citation type="journal article" date="2004" name="Nature">
        <title>Genome duplication in the teleost fish Tetraodon nigroviridis reveals the early vertebrate proto-karyotype.</title>
        <authorList>
            <person name="Jaillon O."/>
            <person name="Aury J.-M."/>
            <person name="Brunet F."/>
            <person name="Petit J.-L."/>
            <person name="Stange-Thomann N."/>
            <person name="Mauceli E."/>
            <person name="Bouneau L."/>
            <person name="Fischer C."/>
            <person name="Ozouf-Costaz C."/>
            <person name="Bernot A."/>
            <person name="Nicaud S."/>
            <person name="Jaffe D."/>
            <person name="Fisher S."/>
            <person name="Lutfalla G."/>
            <person name="Dossat C."/>
            <person name="Segurens B."/>
            <person name="Dasilva C."/>
            <person name="Salanoubat M."/>
            <person name="Levy M."/>
            <person name="Boudet N."/>
            <person name="Castellano S."/>
            <person name="Anthouard V."/>
            <person name="Jubin C."/>
            <person name="Castelli V."/>
            <person name="Katinka M."/>
            <person name="Vacherie B."/>
            <person name="Biemont C."/>
            <person name="Skalli Z."/>
            <person name="Cattolico L."/>
            <person name="Poulain J."/>
            <person name="De Berardinis V."/>
            <person name="Cruaud C."/>
            <person name="Duprat S."/>
            <person name="Brottier P."/>
            <person name="Coutanceau J.-P."/>
            <person name="Gouzy J."/>
            <person name="Parra G."/>
            <person name="Lardier G."/>
            <person name="Chapple C."/>
            <person name="McKernan K.J."/>
            <person name="McEwan P."/>
            <person name="Bosak S."/>
            <person name="Kellis M."/>
            <person name="Volff J.-N."/>
            <person name="Guigo R."/>
            <person name="Zody M.C."/>
            <person name="Mesirov J."/>
            <person name="Lindblad-Toh K."/>
            <person name="Birren B."/>
            <person name="Nusbaum C."/>
            <person name="Kahn D."/>
            <person name="Robinson-Rechavi M."/>
            <person name="Laudet V."/>
            <person name="Schachter V."/>
            <person name="Quetier F."/>
            <person name="Saurin W."/>
            <person name="Scarpelli C."/>
            <person name="Wincker P."/>
            <person name="Lander E.S."/>
            <person name="Weissenbach J."/>
            <person name="Roest Crollius H."/>
        </authorList>
    </citation>
    <scope>NUCLEOTIDE SEQUENCE [LARGE SCALE GENOMIC DNA]</scope>
</reference>
<dbReference type="EMBL" id="CAAE01015019">
    <property type="protein sequence ID" value="CAG10529.1"/>
    <property type="molecule type" value="Genomic_DNA"/>
</dbReference>
<dbReference type="Gene3D" id="2.30.29.30">
    <property type="entry name" value="Pleckstrin-homology domain (PH domain)/Phosphotyrosine-binding domain (PTB)"/>
    <property type="match status" value="1"/>
</dbReference>
<dbReference type="PROSITE" id="PS50229">
    <property type="entry name" value="WH1"/>
    <property type="match status" value="1"/>
</dbReference>
<accession>Q4RM53</accession>
<evidence type="ECO:0000256" key="8">
    <source>
        <dbReference type="ARBA" id="ARBA00023212"/>
    </source>
</evidence>
<evidence type="ECO:0000256" key="7">
    <source>
        <dbReference type="ARBA" id="ARBA00023203"/>
    </source>
</evidence>
<dbReference type="GO" id="GO:0030027">
    <property type="term" value="C:lamellipodium"/>
    <property type="evidence" value="ECO:0007669"/>
    <property type="project" value="UniProtKB-SubCell"/>
</dbReference>
<dbReference type="PANTHER" id="PTHR11202">
    <property type="entry name" value="SPROUTY-RELATED, EVH1 DOMAIN-CONTAINING PROTEIN FAMILY MEMBER"/>
    <property type="match status" value="1"/>
</dbReference>
<evidence type="ECO:0000256" key="1">
    <source>
        <dbReference type="ARBA" id="ARBA00004510"/>
    </source>
</evidence>
<dbReference type="InterPro" id="IPR000697">
    <property type="entry name" value="WH1/EVH1_dom"/>
</dbReference>
<evidence type="ECO:0000313" key="13">
    <source>
        <dbReference type="EMBL" id="CAG10529.1"/>
    </source>
</evidence>
<dbReference type="GO" id="GO:0005737">
    <property type="term" value="C:cytoplasm"/>
    <property type="evidence" value="ECO:0007669"/>
    <property type="project" value="UniProtKB-ARBA"/>
</dbReference>
<dbReference type="GO" id="GO:0030838">
    <property type="term" value="P:positive regulation of actin filament polymerization"/>
    <property type="evidence" value="ECO:0007669"/>
    <property type="project" value="TreeGrafter"/>
</dbReference>
<dbReference type="GO" id="GO:0005522">
    <property type="term" value="F:profilin binding"/>
    <property type="evidence" value="ECO:0007669"/>
    <property type="project" value="TreeGrafter"/>
</dbReference>
<evidence type="ECO:0000256" key="5">
    <source>
        <dbReference type="ARBA" id="ARBA00022490"/>
    </source>
</evidence>
<keyword evidence="9" id="KW-0966">Cell projection</keyword>
<evidence type="ECO:0000259" key="12">
    <source>
        <dbReference type="PROSITE" id="PS50229"/>
    </source>
</evidence>
<dbReference type="InterPro" id="IPR038023">
    <property type="entry name" value="VASP_sf"/>
</dbReference>
<feature type="compositionally biased region" description="Pro residues" evidence="11">
    <location>
        <begin position="284"/>
        <end position="308"/>
    </location>
</feature>
<evidence type="ECO:0000256" key="10">
    <source>
        <dbReference type="ARBA" id="ARBA00033193"/>
    </source>
</evidence>
<keyword evidence="6" id="KW-0729">SH3-binding</keyword>
<dbReference type="GO" id="GO:0001725">
    <property type="term" value="C:stress fiber"/>
    <property type="evidence" value="ECO:0007669"/>
    <property type="project" value="UniProtKB-SubCell"/>
</dbReference>
<organism evidence="13">
    <name type="scientific">Tetraodon nigroviridis</name>
    <name type="common">Spotted green pufferfish</name>
    <name type="synonym">Chelonodon nigroviridis</name>
    <dbReference type="NCBI Taxonomy" id="99883"/>
    <lineage>
        <taxon>Eukaryota</taxon>
        <taxon>Metazoa</taxon>
        <taxon>Chordata</taxon>
        <taxon>Craniata</taxon>
        <taxon>Vertebrata</taxon>
        <taxon>Euteleostomi</taxon>
        <taxon>Actinopterygii</taxon>
        <taxon>Neopterygii</taxon>
        <taxon>Teleostei</taxon>
        <taxon>Neoteleostei</taxon>
        <taxon>Acanthomorphata</taxon>
        <taxon>Eupercaria</taxon>
        <taxon>Tetraodontiformes</taxon>
        <taxon>Tetradontoidea</taxon>
        <taxon>Tetraodontidae</taxon>
        <taxon>Tetraodon</taxon>
    </lineage>
</organism>
<feature type="region of interest" description="Disordered" evidence="11">
    <location>
        <begin position="524"/>
        <end position="547"/>
    </location>
</feature>
<feature type="domain" description="WH1" evidence="12">
    <location>
        <begin position="1"/>
        <end position="112"/>
    </location>
</feature>
<dbReference type="GO" id="GO:0003779">
    <property type="term" value="F:actin binding"/>
    <property type="evidence" value="ECO:0007669"/>
    <property type="project" value="UniProtKB-KW"/>
</dbReference>
<feature type="region of interest" description="Disordered" evidence="11">
    <location>
        <begin position="197"/>
        <end position="217"/>
    </location>
</feature>
<dbReference type="GO" id="GO:0008154">
    <property type="term" value="P:actin polymerization or depolymerization"/>
    <property type="evidence" value="ECO:0007669"/>
    <property type="project" value="TreeGrafter"/>
</dbReference>
<protein>
    <recommendedName>
        <fullName evidence="4">Ena/VASP-like protein</fullName>
    </recommendedName>
    <alternativeName>
        <fullName evidence="10">Ena/vasodilator-stimulated phosphoprotein-like</fullName>
    </alternativeName>
</protein>
<evidence type="ECO:0000256" key="11">
    <source>
        <dbReference type="SAM" id="MobiDB-lite"/>
    </source>
</evidence>
<dbReference type="PANTHER" id="PTHR11202:SF4">
    <property type="entry name" value="ENA_VASP-LIKE PROTEIN"/>
    <property type="match status" value="1"/>
</dbReference>
<dbReference type="OrthoDB" id="31170at2759"/>
<comment type="caution">
    <text evidence="13">The sequence shown here is derived from an EMBL/GenBank/DDBJ whole genome shotgun (WGS) entry which is preliminary data.</text>
</comment>
<dbReference type="SUPFAM" id="SSF118370">
    <property type="entry name" value="Vasodilator-stimulated phosphoprotein, VASP, tetramerisation domain"/>
    <property type="match status" value="1"/>
</dbReference>
<dbReference type="GO" id="GO:0017124">
    <property type="term" value="F:SH3 domain binding"/>
    <property type="evidence" value="ECO:0007669"/>
    <property type="project" value="UniProtKB-KW"/>
</dbReference>
<dbReference type="Pfam" id="PF08776">
    <property type="entry name" value="VASP_tetra"/>
    <property type="match status" value="1"/>
</dbReference>
<comment type="similarity">
    <text evidence="3">Belongs to the Ena/VASP family.</text>
</comment>
<gene>
    <name evidence="13" type="ORF">GSTENG00032207001</name>
</gene>
<proteinExistence type="inferred from homology"/>
<sequence length="567" mass="63434">ISEQSICQARASVMVYDDASKKWVPIKPGQQGFSRINIYHNTANNTFRVVGVKLQDQQVVINYSIVKGLKYNQATPTFHQWRDARQVYGLNFASKEEATTFSNAMLFALNVLSSPDSGGGSFEVTSTWCHSSPVCKHGPLLVRLSSAKTGHPRRTTRHSGVWLTVNLQNGSRVSSITFSLHRMMEQHQMQAHKERERRTSGSAFSPVQAGVNTQGRQVRQIPLSPPTTARHLHHPQALQQQDIMLPPKHGTWSASHLQQMYNQAPPSSSSPPVMMAMPVKQGMPPQPVLPMAHPLPPLNPRMKPPPLDPNTVTGPHQYSQHQAHPQSNGAPDDSYSPHSHHLPLTPQYCEPIPLPPLAPLSLQVTLLCSLWHRPKLHQWLVPQPHHPHRVHRPQWRCPHPCLLRCPLAEGLLGGFQESSSSPQGWRQRWLELSYGKFIGVRPIGSTGEGDTEFDRMKQEILDEVVRELHKVKDEIINGKICFSQFLLGVKQVNAFESNSVSLPSSALSHQTRNRQNQYILISPEQQAGERERLEEDARNGGPEECSLNVSAGCRHVVPTFESAGQQN</sequence>
<dbReference type="Pfam" id="PF00568">
    <property type="entry name" value="WH1"/>
    <property type="match status" value="1"/>
</dbReference>
<feature type="region of interest" description="Disordered" evidence="11">
    <location>
        <begin position="280"/>
        <end position="342"/>
    </location>
</feature>
<dbReference type="CDD" id="cd01207">
    <property type="entry name" value="EVH1_Ena_VASP-like"/>
    <property type="match status" value="1"/>
</dbReference>
<dbReference type="InterPro" id="IPR011993">
    <property type="entry name" value="PH-like_dom_sf"/>
</dbReference>
<dbReference type="KEGG" id="tng:GSTEN00032207G001"/>
<dbReference type="AlphaFoldDB" id="Q4RM53"/>
<dbReference type="FunFam" id="2.30.29.30:FF:000071">
    <property type="entry name" value="Enah/Vasp-like, isoform CRA_a"/>
    <property type="match status" value="1"/>
</dbReference>
<feature type="compositionally biased region" description="Polar residues" evidence="11">
    <location>
        <begin position="200"/>
        <end position="217"/>
    </location>
</feature>
<reference evidence="13" key="2">
    <citation type="submission" date="2004-02" db="EMBL/GenBank/DDBJ databases">
        <authorList>
            <consortium name="Genoscope"/>
            <consortium name="Whitehead Institute Centre for Genome Research"/>
        </authorList>
    </citation>
    <scope>NUCLEOTIDE SEQUENCE</scope>
</reference>
<evidence type="ECO:0000256" key="2">
    <source>
        <dbReference type="ARBA" id="ARBA00004529"/>
    </source>
</evidence>
<feature type="compositionally biased region" description="Basic and acidic residues" evidence="11">
    <location>
        <begin position="527"/>
        <end position="538"/>
    </location>
</feature>
<evidence type="ECO:0000256" key="3">
    <source>
        <dbReference type="ARBA" id="ARBA00009785"/>
    </source>
</evidence>
<evidence type="ECO:0000256" key="6">
    <source>
        <dbReference type="ARBA" id="ARBA00023036"/>
    </source>
</evidence>